<dbReference type="InterPro" id="IPR008271">
    <property type="entry name" value="Ser/Thr_kinase_AS"/>
</dbReference>
<evidence type="ECO:0000256" key="8">
    <source>
        <dbReference type="SAM" id="MobiDB-lite"/>
    </source>
</evidence>
<feature type="compositionally biased region" description="Low complexity" evidence="8">
    <location>
        <begin position="330"/>
        <end position="345"/>
    </location>
</feature>
<dbReference type="Gene3D" id="1.10.510.10">
    <property type="entry name" value="Transferase(Phosphotransferase) domain 1"/>
    <property type="match status" value="1"/>
</dbReference>
<keyword evidence="9" id="KW-1133">Transmembrane helix</keyword>
<keyword evidence="6 7" id="KW-0067">ATP-binding</keyword>
<dbReference type="EMBL" id="BAAAZO010000003">
    <property type="protein sequence ID" value="GAA3610115.1"/>
    <property type="molecule type" value="Genomic_DNA"/>
</dbReference>
<reference evidence="12" key="1">
    <citation type="journal article" date="2019" name="Int. J. Syst. Evol. Microbiol.">
        <title>The Global Catalogue of Microorganisms (GCM) 10K type strain sequencing project: providing services to taxonomists for standard genome sequencing and annotation.</title>
        <authorList>
            <consortium name="The Broad Institute Genomics Platform"/>
            <consortium name="The Broad Institute Genome Sequencing Center for Infectious Disease"/>
            <person name="Wu L."/>
            <person name="Ma J."/>
        </authorList>
    </citation>
    <scope>NUCLEOTIDE SEQUENCE [LARGE SCALE GENOMIC DNA]</scope>
    <source>
        <strain evidence="12">JCM 16902</strain>
    </source>
</reference>
<feature type="region of interest" description="Disordered" evidence="8">
    <location>
        <begin position="274"/>
        <end position="426"/>
    </location>
</feature>
<dbReference type="EC" id="2.7.11.1" evidence="1"/>
<sequence>MPLPELIGRYRPVRRLGAGGFAVVWLAHDESLDAEVAVKVMADNWADRLDLRERFLREARMLRQAASQRIVQVFDIGELADDRPYLVMEYADRGTLADRVKADGAYPLAEALRVTAEVARGVAELHSAGVVHRDLKPSNVLITSVRGGGERLLVADLGVAKSLAHGSGVTMSVGSAGYMAPEQMEPQIGVDPRADVYSLGAFAYHLMTAEKPPISLVLREKLPSDLPPAVRETLLLTLLSDRENRWPDAASLAARFDELASHIDDDVTVAAIPTRGHGGSGFTPTPGSFTPGGTGGSAFPQPVSPTPGWNYQGTPDPQSARTGTGWQNYQGSPTGPGQFTQQPPSGRQPAPQDSYRGSYANAPSNTPHRTPDSQGWSQSGYAQTPQGAGQQYNQPQQTPSPLQGFQPAQAATQRPSTTPARPLGRGHGRWIATMTAVVVLAAATGIGAVLLWQWRAGRDLTVTDASGSITLTAPPVFGSELVKSGWNPTTIGLTATKADGLLLSDRVEDWSDLTQNINGVFVGLSDSKNLPKKVKAITHDKCTDGKAKPFEVSSGWTGEIHTWTDCETGTGQVQEAYLEPQEGSSTYVYMQIRRTGDNDHSPEQLIDQLVVSEGSATRN</sequence>
<evidence type="ECO:0000313" key="12">
    <source>
        <dbReference type="Proteomes" id="UP001501074"/>
    </source>
</evidence>
<feature type="transmembrane region" description="Helical" evidence="9">
    <location>
        <begin position="430"/>
        <end position="452"/>
    </location>
</feature>
<dbReference type="InterPro" id="IPR000719">
    <property type="entry name" value="Prot_kinase_dom"/>
</dbReference>
<evidence type="ECO:0000256" key="7">
    <source>
        <dbReference type="PROSITE-ProRule" id="PRU10141"/>
    </source>
</evidence>
<feature type="compositionally biased region" description="Polar residues" evidence="8">
    <location>
        <begin position="361"/>
        <end position="384"/>
    </location>
</feature>
<comment type="caution">
    <text evidence="11">The sequence shown here is derived from an EMBL/GenBank/DDBJ whole genome shotgun (WGS) entry which is preliminary data.</text>
</comment>
<protein>
    <recommendedName>
        <fullName evidence="1">non-specific serine/threonine protein kinase</fullName>
        <ecNumber evidence="1">2.7.11.1</ecNumber>
    </recommendedName>
</protein>
<evidence type="ECO:0000313" key="11">
    <source>
        <dbReference type="EMBL" id="GAA3610115.1"/>
    </source>
</evidence>
<feature type="domain" description="Protein kinase" evidence="10">
    <location>
        <begin position="10"/>
        <end position="260"/>
    </location>
</feature>
<keyword evidence="5" id="KW-0418">Kinase</keyword>
<accession>A0ABP6ZJV8</accession>
<dbReference type="InterPro" id="IPR011009">
    <property type="entry name" value="Kinase-like_dom_sf"/>
</dbReference>
<dbReference type="SMART" id="SM00220">
    <property type="entry name" value="S_TKc"/>
    <property type="match status" value="1"/>
</dbReference>
<feature type="compositionally biased region" description="Polar residues" evidence="8">
    <location>
        <begin position="307"/>
        <end position="329"/>
    </location>
</feature>
<gene>
    <name evidence="11" type="ORF">GCM10022223_27800</name>
</gene>
<dbReference type="RefSeq" id="WP_231487293.1">
    <property type="nucleotide sequence ID" value="NZ_BAAAZO010000003.1"/>
</dbReference>
<dbReference type="PROSITE" id="PS00108">
    <property type="entry name" value="PROTEIN_KINASE_ST"/>
    <property type="match status" value="1"/>
</dbReference>
<dbReference type="CDD" id="cd14014">
    <property type="entry name" value="STKc_PknB_like"/>
    <property type="match status" value="1"/>
</dbReference>
<dbReference type="PROSITE" id="PS00107">
    <property type="entry name" value="PROTEIN_KINASE_ATP"/>
    <property type="match status" value="1"/>
</dbReference>
<evidence type="ECO:0000256" key="9">
    <source>
        <dbReference type="SAM" id="Phobius"/>
    </source>
</evidence>
<evidence type="ECO:0000259" key="10">
    <source>
        <dbReference type="PROSITE" id="PS50011"/>
    </source>
</evidence>
<evidence type="ECO:0000256" key="1">
    <source>
        <dbReference type="ARBA" id="ARBA00012513"/>
    </source>
</evidence>
<dbReference type="PANTHER" id="PTHR43289:SF6">
    <property type="entry name" value="SERINE_THREONINE-PROTEIN KINASE NEKL-3"/>
    <property type="match status" value="1"/>
</dbReference>
<evidence type="ECO:0000256" key="2">
    <source>
        <dbReference type="ARBA" id="ARBA00022527"/>
    </source>
</evidence>
<keyword evidence="9" id="KW-0472">Membrane</keyword>
<evidence type="ECO:0000256" key="4">
    <source>
        <dbReference type="ARBA" id="ARBA00022741"/>
    </source>
</evidence>
<evidence type="ECO:0000256" key="5">
    <source>
        <dbReference type="ARBA" id="ARBA00022777"/>
    </source>
</evidence>
<feature type="compositionally biased region" description="Low complexity" evidence="8">
    <location>
        <begin position="385"/>
        <end position="401"/>
    </location>
</feature>
<dbReference type="SUPFAM" id="SSF56112">
    <property type="entry name" value="Protein kinase-like (PK-like)"/>
    <property type="match status" value="1"/>
</dbReference>
<dbReference type="Pfam" id="PF00069">
    <property type="entry name" value="Pkinase"/>
    <property type="match status" value="1"/>
</dbReference>
<proteinExistence type="predicted"/>
<keyword evidence="2" id="KW-0723">Serine/threonine-protein kinase</keyword>
<keyword evidence="12" id="KW-1185">Reference proteome</keyword>
<dbReference type="Gene3D" id="3.30.200.20">
    <property type="entry name" value="Phosphorylase Kinase, domain 1"/>
    <property type="match status" value="1"/>
</dbReference>
<keyword evidence="3" id="KW-0808">Transferase</keyword>
<feature type="binding site" evidence="7">
    <location>
        <position position="39"/>
    </location>
    <ligand>
        <name>ATP</name>
        <dbReference type="ChEBI" id="CHEBI:30616"/>
    </ligand>
</feature>
<name>A0ABP6ZJV8_9ACTN</name>
<dbReference type="InterPro" id="IPR017441">
    <property type="entry name" value="Protein_kinase_ATP_BS"/>
</dbReference>
<organism evidence="11 12">
    <name type="scientific">Kineosporia mesophila</name>
    <dbReference type="NCBI Taxonomy" id="566012"/>
    <lineage>
        <taxon>Bacteria</taxon>
        <taxon>Bacillati</taxon>
        <taxon>Actinomycetota</taxon>
        <taxon>Actinomycetes</taxon>
        <taxon>Kineosporiales</taxon>
        <taxon>Kineosporiaceae</taxon>
        <taxon>Kineosporia</taxon>
    </lineage>
</organism>
<dbReference type="PROSITE" id="PS50011">
    <property type="entry name" value="PROTEIN_KINASE_DOM"/>
    <property type="match status" value="1"/>
</dbReference>
<keyword evidence="4 7" id="KW-0547">Nucleotide-binding</keyword>
<evidence type="ECO:0000256" key="3">
    <source>
        <dbReference type="ARBA" id="ARBA00022679"/>
    </source>
</evidence>
<evidence type="ECO:0000256" key="6">
    <source>
        <dbReference type="ARBA" id="ARBA00022840"/>
    </source>
</evidence>
<dbReference type="PANTHER" id="PTHR43289">
    <property type="entry name" value="MITOGEN-ACTIVATED PROTEIN KINASE KINASE KINASE 20-RELATED"/>
    <property type="match status" value="1"/>
</dbReference>
<feature type="compositionally biased region" description="Polar residues" evidence="8">
    <location>
        <begin position="409"/>
        <end position="419"/>
    </location>
</feature>
<keyword evidence="9" id="KW-0812">Transmembrane</keyword>
<dbReference type="Proteomes" id="UP001501074">
    <property type="component" value="Unassembled WGS sequence"/>
</dbReference>